<keyword evidence="2" id="KW-0812">Transmembrane</keyword>
<dbReference type="InterPro" id="IPR024402">
    <property type="entry name" value="DUF2726"/>
</dbReference>
<sequence>MLKRMLNSPERITYARLREVCELHAAEVYAKVRLADVLPIEGSGLSKAFYEFALQSHYDFVVTGSDQVPLFAMEFDGPQHDHSPQSERDAKKDELSSRFRLPLLRIRAEDLCRTEWQLDRLTELIEQWFEDHPKLAKRDNNMQLNRKCPECGDKMVRKPGKFGPFLSCVRYPACTGSCELPDRPNRFNIPGWGKVLIIPGWGKVLITCSICAALVVVVVVALLLRFQYGTPQGGGQQPPGGETKPAVTDTRSSMTLQEKLAYVSALKQSDYPACPHCGTRMALRHNGQTGKPFFGCSDYPRCRGTRDVQYPK</sequence>
<name>A0A0F9HDF7_9ZZZZ</name>
<evidence type="ECO:0000259" key="3">
    <source>
        <dbReference type="Pfam" id="PF01396"/>
    </source>
</evidence>
<comment type="caution">
    <text evidence="5">The sequence shown here is derived from an EMBL/GenBank/DDBJ whole genome shotgun (WGS) entry which is preliminary data.</text>
</comment>
<evidence type="ECO:0000256" key="1">
    <source>
        <dbReference type="SAM" id="MobiDB-lite"/>
    </source>
</evidence>
<dbReference type="GO" id="GO:0003677">
    <property type="term" value="F:DNA binding"/>
    <property type="evidence" value="ECO:0007669"/>
    <property type="project" value="InterPro"/>
</dbReference>
<evidence type="ECO:0000256" key="2">
    <source>
        <dbReference type="SAM" id="Phobius"/>
    </source>
</evidence>
<evidence type="ECO:0000259" key="4">
    <source>
        <dbReference type="Pfam" id="PF10881"/>
    </source>
</evidence>
<evidence type="ECO:0008006" key="6">
    <source>
        <dbReference type="Google" id="ProtNLM"/>
    </source>
</evidence>
<protein>
    <recommendedName>
        <fullName evidence="6">DUF2726 domain-containing protein</fullName>
    </recommendedName>
</protein>
<dbReference type="Gene3D" id="3.30.65.10">
    <property type="entry name" value="Bacterial Topoisomerase I, domain 1"/>
    <property type="match status" value="2"/>
</dbReference>
<dbReference type="EMBL" id="LAZR01023088">
    <property type="protein sequence ID" value="KKL79700.1"/>
    <property type="molecule type" value="Genomic_DNA"/>
</dbReference>
<feature type="region of interest" description="Disordered" evidence="1">
    <location>
        <begin position="231"/>
        <end position="250"/>
    </location>
</feature>
<dbReference type="Pfam" id="PF10881">
    <property type="entry name" value="DUF2726"/>
    <property type="match status" value="1"/>
</dbReference>
<feature type="domain" description="DUF2726" evidence="4">
    <location>
        <begin position="4"/>
        <end position="113"/>
    </location>
</feature>
<dbReference type="AlphaFoldDB" id="A0A0F9HDF7"/>
<dbReference type="GO" id="GO:0006265">
    <property type="term" value="P:DNA topological change"/>
    <property type="evidence" value="ECO:0007669"/>
    <property type="project" value="InterPro"/>
</dbReference>
<accession>A0A0F9HDF7</accession>
<dbReference type="SUPFAM" id="SSF57783">
    <property type="entry name" value="Zinc beta-ribbon"/>
    <property type="match status" value="2"/>
</dbReference>
<dbReference type="InterPro" id="IPR013498">
    <property type="entry name" value="Topo_IA_Znf"/>
</dbReference>
<evidence type="ECO:0000313" key="5">
    <source>
        <dbReference type="EMBL" id="KKL79700.1"/>
    </source>
</evidence>
<gene>
    <name evidence="5" type="ORF">LCGC14_2012190</name>
</gene>
<keyword evidence="2" id="KW-0472">Membrane</keyword>
<feature type="domain" description="DNA topoisomerase type IA zn finger" evidence="3">
    <location>
        <begin position="146"/>
        <end position="181"/>
    </location>
</feature>
<proteinExistence type="predicted"/>
<dbReference type="GO" id="GO:0005694">
    <property type="term" value="C:chromosome"/>
    <property type="evidence" value="ECO:0007669"/>
    <property type="project" value="InterPro"/>
</dbReference>
<dbReference type="Pfam" id="PF01396">
    <property type="entry name" value="Zn_ribbon_Top1"/>
    <property type="match status" value="2"/>
</dbReference>
<feature type="domain" description="DNA topoisomerase type IA zn finger" evidence="3">
    <location>
        <begin position="274"/>
        <end position="307"/>
    </location>
</feature>
<organism evidence="5">
    <name type="scientific">marine sediment metagenome</name>
    <dbReference type="NCBI Taxonomy" id="412755"/>
    <lineage>
        <taxon>unclassified sequences</taxon>
        <taxon>metagenomes</taxon>
        <taxon>ecological metagenomes</taxon>
    </lineage>
</organism>
<keyword evidence="2" id="KW-1133">Transmembrane helix</keyword>
<reference evidence="5" key="1">
    <citation type="journal article" date="2015" name="Nature">
        <title>Complex archaea that bridge the gap between prokaryotes and eukaryotes.</title>
        <authorList>
            <person name="Spang A."/>
            <person name="Saw J.H."/>
            <person name="Jorgensen S.L."/>
            <person name="Zaremba-Niedzwiedzka K."/>
            <person name="Martijn J."/>
            <person name="Lind A.E."/>
            <person name="van Eijk R."/>
            <person name="Schleper C."/>
            <person name="Guy L."/>
            <person name="Ettema T.J."/>
        </authorList>
    </citation>
    <scope>NUCLEOTIDE SEQUENCE</scope>
</reference>
<feature type="transmembrane region" description="Helical" evidence="2">
    <location>
        <begin position="204"/>
        <end position="224"/>
    </location>
</feature>
<dbReference type="GO" id="GO:0003916">
    <property type="term" value="F:DNA topoisomerase activity"/>
    <property type="evidence" value="ECO:0007669"/>
    <property type="project" value="InterPro"/>
</dbReference>